<sequence length="135" mass="14941">MEFAIVGSCKGLLCLVNILYSTTMDQIFHLEIVLWNPTTSSGTLIVSHRLLHSAPKNSPGKACSVKTGIRNSIFKLDTTDDCFTKLSLPESLTRKDSVYLPPFSVLEKCLLLGCVLGFYITSNALSFDFQIFVRS</sequence>
<dbReference type="Proteomes" id="UP000657918">
    <property type="component" value="Unassembled WGS sequence"/>
</dbReference>
<proteinExistence type="predicted"/>
<dbReference type="AlphaFoldDB" id="A0A835ML95"/>
<keyword evidence="2" id="KW-1185">Reference proteome</keyword>
<reference evidence="1 2" key="1">
    <citation type="submission" date="2020-10" db="EMBL/GenBank/DDBJ databases">
        <title>Plant Genome Project.</title>
        <authorList>
            <person name="Zhang R.-G."/>
        </authorList>
    </citation>
    <scope>NUCLEOTIDE SEQUENCE [LARGE SCALE GENOMIC DNA]</scope>
    <source>
        <strain evidence="1">FAFU-HL-1</strain>
        <tissue evidence="1">Leaf</tissue>
    </source>
</reference>
<name>A0A835ML95_9ROSI</name>
<comment type="caution">
    <text evidence="1">The sequence shown here is derived from an EMBL/GenBank/DDBJ whole genome shotgun (WGS) entry which is preliminary data.</text>
</comment>
<evidence type="ECO:0000313" key="1">
    <source>
        <dbReference type="EMBL" id="KAF9670762.1"/>
    </source>
</evidence>
<protein>
    <submittedName>
        <fullName evidence="1">Uncharacterized protein</fullName>
    </submittedName>
</protein>
<evidence type="ECO:0000313" key="2">
    <source>
        <dbReference type="Proteomes" id="UP000657918"/>
    </source>
</evidence>
<accession>A0A835ML95</accession>
<organism evidence="1 2">
    <name type="scientific">Salix dunnii</name>
    <dbReference type="NCBI Taxonomy" id="1413687"/>
    <lineage>
        <taxon>Eukaryota</taxon>
        <taxon>Viridiplantae</taxon>
        <taxon>Streptophyta</taxon>
        <taxon>Embryophyta</taxon>
        <taxon>Tracheophyta</taxon>
        <taxon>Spermatophyta</taxon>
        <taxon>Magnoliopsida</taxon>
        <taxon>eudicotyledons</taxon>
        <taxon>Gunneridae</taxon>
        <taxon>Pentapetalae</taxon>
        <taxon>rosids</taxon>
        <taxon>fabids</taxon>
        <taxon>Malpighiales</taxon>
        <taxon>Salicaceae</taxon>
        <taxon>Saliceae</taxon>
        <taxon>Salix</taxon>
    </lineage>
</organism>
<gene>
    <name evidence="1" type="ORF">SADUNF_Sadunf13G0102500</name>
</gene>
<dbReference type="EMBL" id="JADGMS010000013">
    <property type="protein sequence ID" value="KAF9670762.1"/>
    <property type="molecule type" value="Genomic_DNA"/>
</dbReference>